<evidence type="ECO:0000256" key="1">
    <source>
        <dbReference type="SAM" id="Coils"/>
    </source>
</evidence>
<proteinExistence type="predicted"/>
<dbReference type="EMBL" id="SSOP01000006">
    <property type="protein sequence ID" value="KAB5595757.1"/>
    <property type="molecule type" value="Genomic_DNA"/>
</dbReference>
<accession>A0A5N5QX69</accession>
<feature type="compositionally biased region" description="Low complexity" evidence="2">
    <location>
        <begin position="194"/>
        <end position="228"/>
    </location>
</feature>
<gene>
    <name evidence="3" type="ORF">CTheo_770</name>
</gene>
<dbReference type="OrthoDB" id="432685at2759"/>
<keyword evidence="1" id="KW-0175">Coiled coil</keyword>
<feature type="compositionally biased region" description="Pro residues" evidence="2">
    <location>
        <begin position="791"/>
        <end position="802"/>
    </location>
</feature>
<feature type="compositionally biased region" description="Acidic residues" evidence="2">
    <location>
        <begin position="558"/>
        <end position="579"/>
    </location>
</feature>
<dbReference type="AlphaFoldDB" id="A0A5N5QX69"/>
<organism evidence="3 4">
    <name type="scientific">Ceratobasidium theobromae</name>
    <dbReference type="NCBI Taxonomy" id="1582974"/>
    <lineage>
        <taxon>Eukaryota</taxon>
        <taxon>Fungi</taxon>
        <taxon>Dikarya</taxon>
        <taxon>Basidiomycota</taxon>
        <taxon>Agaricomycotina</taxon>
        <taxon>Agaricomycetes</taxon>
        <taxon>Cantharellales</taxon>
        <taxon>Ceratobasidiaceae</taxon>
        <taxon>Ceratobasidium</taxon>
    </lineage>
</organism>
<feature type="coiled-coil region" evidence="1">
    <location>
        <begin position="341"/>
        <end position="494"/>
    </location>
</feature>
<dbReference type="Gene3D" id="1.20.5.340">
    <property type="match status" value="1"/>
</dbReference>
<reference evidence="3 4" key="1">
    <citation type="journal article" date="2019" name="Fungal Biol. Biotechnol.">
        <title>Draft genome sequence of fastidious pathogen Ceratobasidium theobromae, which causes vascular-streak dieback in Theobroma cacao.</title>
        <authorList>
            <person name="Ali S.S."/>
            <person name="Asman A."/>
            <person name="Shao J."/>
            <person name="Firmansyah A.P."/>
            <person name="Susilo A.W."/>
            <person name="Rosmana A."/>
            <person name="McMahon P."/>
            <person name="Junaid M."/>
            <person name="Guest D."/>
            <person name="Kheng T.Y."/>
            <person name="Meinhardt L.W."/>
            <person name="Bailey B.A."/>
        </authorList>
    </citation>
    <scope>NUCLEOTIDE SEQUENCE [LARGE SCALE GENOMIC DNA]</scope>
    <source>
        <strain evidence="3 4">CT2</strain>
    </source>
</reference>
<feature type="compositionally biased region" description="Polar residues" evidence="2">
    <location>
        <begin position="280"/>
        <end position="291"/>
    </location>
</feature>
<comment type="caution">
    <text evidence="3">The sequence shown here is derived from an EMBL/GenBank/DDBJ whole genome shotgun (WGS) entry which is preliminary data.</text>
</comment>
<protein>
    <submittedName>
        <fullName evidence="3">Uncharacterized protein</fullName>
    </submittedName>
</protein>
<feature type="compositionally biased region" description="Polar residues" evidence="2">
    <location>
        <begin position="235"/>
        <end position="270"/>
    </location>
</feature>
<dbReference type="Proteomes" id="UP000383932">
    <property type="component" value="Unassembled WGS sequence"/>
</dbReference>
<evidence type="ECO:0000313" key="4">
    <source>
        <dbReference type="Proteomes" id="UP000383932"/>
    </source>
</evidence>
<keyword evidence="4" id="KW-1185">Reference proteome</keyword>
<sequence length="987" mass="108239">MEYGRNRNSLADIEEQLSSVFEANPAAVKNAEGVPVIPGSELPAVLAELSLQYGVVLMSPKEEIEMKELLVANPGIEVTPNQLLTLVAARTAPASSGTLAPRDDPRSDSSGASSPDTDLKGRGEAGTPLKPSLSRKSSSMSLQRSTTPNASGRTAPPSPFDSQLRQRSTPLSSAAPSAWTRKPLPASRRRKSDASVSGNRSSSDNESSPAIARRSRRPSNPTSPRSTTAPGLPFPSSSHNSGVPESASDSVLTSARRSPSFDHSLSQTLVDSFPAHVGKNKSSPSNPVLQFSSDSDTDLEDGDGDEDEDTHRYVRRALSSDASMEPEAVVVALQKTNVELARKASESDRRMQNRLADLEQEILELEQKVDDIKSELTVSRREEKELRTKERENMSQIASFESEIHKLQKSLEHHKSQYSSMQKQYQEQCAETERMRNMLRRREQEIKDADDRAFMHEAETQKWAREREMLERSMEALEVELAATRHAANELGEQKQENLLLKETIDRLRFDLDALRAGMTSSHEKGQSQGQGTLSRSLANEIREGFERREREEREREQEEQEAEAEVIVEDGEGSEDGYIETTITTSRKRVGGRSKPATRLQEGTMREYADAETQYDPSEFHTTASTQHDPAWLVSSMGVQHDDSAFTASSGVQYDRELCTSSEGVQYDRGLFTSAAETQYDASMSTSSAGVQHQAKDFSTQAGVQHDPTVGSSGVKVQTEARVVKGVEVGTEPADVRSVQIGTEVRHVEIGTDSLPNVEPEAKPETRRVTCEVEIQTGDIPLPTATSAPVPGPSDLPPPYPQSTQETESGILKKWHAGLAERAQTPGGASSQVREEWAALKRSVGVECGVIDRIVEGKGVLEVVEDKELADEETEWVRVPVRGRRGLFNVYNTYIVRRGDGWWTSILTQAAIGLGFWAVVAGIWGPRFAQFDVPTYADRATWSAYNNYAGAFGEGLVGRSVDNPIWVAIERLIVGAAVRVGPGLPT</sequence>
<evidence type="ECO:0000313" key="3">
    <source>
        <dbReference type="EMBL" id="KAB5595757.1"/>
    </source>
</evidence>
<feature type="region of interest" description="Disordered" evidence="2">
    <location>
        <begin position="519"/>
        <end position="538"/>
    </location>
</feature>
<feature type="compositionally biased region" description="Acidic residues" evidence="2">
    <location>
        <begin position="295"/>
        <end position="308"/>
    </location>
</feature>
<feature type="region of interest" description="Disordered" evidence="2">
    <location>
        <begin position="545"/>
        <end position="598"/>
    </location>
</feature>
<feature type="compositionally biased region" description="Polar residues" evidence="2">
    <location>
        <begin position="527"/>
        <end position="538"/>
    </location>
</feature>
<name>A0A5N5QX69_9AGAM</name>
<feature type="compositionally biased region" description="Polar residues" evidence="2">
    <location>
        <begin position="160"/>
        <end position="175"/>
    </location>
</feature>
<feature type="compositionally biased region" description="Low complexity" evidence="2">
    <location>
        <begin position="127"/>
        <end position="148"/>
    </location>
</feature>
<feature type="region of interest" description="Disordered" evidence="2">
    <location>
        <begin position="778"/>
        <end position="809"/>
    </location>
</feature>
<evidence type="ECO:0000256" key="2">
    <source>
        <dbReference type="SAM" id="MobiDB-lite"/>
    </source>
</evidence>
<feature type="compositionally biased region" description="Basic and acidic residues" evidence="2">
    <location>
        <begin position="545"/>
        <end position="557"/>
    </location>
</feature>
<feature type="region of interest" description="Disordered" evidence="2">
    <location>
        <begin position="93"/>
        <end position="311"/>
    </location>
</feature>